<dbReference type="EMBL" id="GIKN01002328">
    <property type="protein sequence ID" value="NIE44601.1"/>
    <property type="molecule type" value="Transcribed_RNA"/>
</dbReference>
<protein>
    <submittedName>
        <fullName evidence="1">Uncharacterized protein</fullName>
    </submittedName>
</protein>
<proteinExistence type="predicted"/>
<dbReference type="AlphaFoldDB" id="A0A6G5A0R7"/>
<reference evidence="1" key="1">
    <citation type="submission" date="2020-03" db="EMBL/GenBank/DDBJ databases">
        <title>A transcriptome and proteome of the tick Rhipicephalus microplus shaped by the genetic composition of its hosts and developmental stage.</title>
        <authorList>
            <person name="Garcia G.R."/>
            <person name="Ribeiro J.M.C."/>
            <person name="Maruyama S.R."/>
            <person name="Gardinasse L.G."/>
            <person name="Nelson K."/>
            <person name="Ferreira B.R."/>
            <person name="Andrade T.G."/>
            <person name="Santos I.K.F.M."/>
        </authorList>
    </citation>
    <scope>NUCLEOTIDE SEQUENCE</scope>
    <source>
        <strain evidence="1">NSGR</strain>
        <tissue evidence="1">Salivary glands</tissue>
    </source>
</reference>
<evidence type="ECO:0000313" key="1">
    <source>
        <dbReference type="EMBL" id="NIE44601.1"/>
    </source>
</evidence>
<sequence>MPLGTRAVSGHSDFCADATAMIWLLLMANCCRGVKALLHVHTPQYCYPLLQFSPFLFLKLLNMIRSMMRDSLTCEQRLSNFPTFVEMQFCGMNVTLPVAVYLGHPCTYRKLAQLTIPFFFFGIAQPRHESSQKTHH</sequence>
<accession>A0A6G5A0R7</accession>
<organism evidence="1">
    <name type="scientific">Rhipicephalus microplus</name>
    <name type="common">Cattle tick</name>
    <name type="synonym">Boophilus microplus</name>
    <dbReference type="NCBI Taxonomy" id="6941"/>
    <lineage>
        <taxon>Eukaryota</taxon>
        <taxon>Metazoa</taxon>
        <taxon>Ecdysozoa</taxon>
        <taxon>Arthropoda</taxon>
        <taxon>Chelicerata</taxon>
        <taxon>Arachnida</taxon>
        <taxon>Acari</taxon>
        <taxon>Parasitiformes</taxon>
        <taxon>Ixodida</taxon>
        <taxon>Ixodoidea</taxon>
        <taxon>Ixodidae</taxon>
        <taxon>Rhipicephalinae</taxon>
        <taxon>Rhipicephalus</taxon>
        <taxon>Boophilus</taxon>
    </lineage>
</organism>
<name>A0A6G5A0R7_RHIMP</name>